<evidence type="ECO:0000256" key="7">
    <source>
        <dbReference type="ARBA" id="ARBA00022918"/>
    </source>
</evidence>
<dbReference type="Gene3D" id="1.10.340.70">
    <property type="match status" value="1"/>
</dbReference>
<dbReference type="GO" id="GO:0042575">
    <property type="term" value="C:DNA polymerase complex"/>
    <property type="evidence" value="ECO:0007669"/>
    <property type="project" value="UniProtKB-ARBA"/>
</dbReference>
<dbReference type="GO" id="GO:0015074">
    <property type="term" value="P:DNA integration"/>
    <property type="evidence" value="ECO:0007669"/>
    <property type="project" value="InterPro"/>
</dbReference>
<gene>
    <name evidence="10" type="primary">Tf2-7_1</name>
    <name evidence="10" type="ORF">g.173187</name>
</gene>
<proteinExistence type="predicted"/>
<evidence type="ECO:0000256" key="2">
    <source>
        <dbReference type="ARBA" id="ARBA00022679"/>
    </source>
</evidence>
<keyword evidence="6" id="KW-0378">Hydrolase</keyword>
<dbReference type="Gene3D" id="3.10.10.10">
    <property type="entry name" value="HIV Type 1 Reverse Transcriptase, subunit A, domain 1"/>
    <property type="match status" value="1"/>
</dbReference>
<dbReference type="InterPro" id="IPR012337">
    <property type="entry name" value="RNaseH-like_sf"/>
</dbReference>
<dbReference type="InterPro" id="IPR041588">
    <property type="entry name" value="Integrase_H2C2"/>
</dbReference>
<dbReference type="GO" id="GO:0003676">
    <property type="term" value="F:nucleic acid binding"/>
    <property type="evidence" value="ECO:0007669"/>
    <property type="project" value="InterPro"/>
</dbReference>
<dbReference type="PROSITE" id="PS50878">
    <property type="entry name" value="RT_POL"/>
    <property type="match status" value="1"/>
</dbReference>
<dbReference type="GO" id="GO:0004519">
    <property type="term" value="F:endonuclease activity"/>
    <property type="evidence" value="ECO:0007669"/>
    <property type="project" value="UniProtKB-KW"/>
</dbReference>
<keyword evidence="7" id="KW-0695">RNA-directed DNA polymerase</keyword>
<evidence type="ECO:0000256" key="4">
    <source>
        <dbReference type="ARBA" id="ARBA00022722"/>
    </source>
</evidence>
<dbReference type="PANTHER" id="PTHR37984">
    <property type="entry name" value="PROTEIN CBG26694"/>
    <property type="match status" value="1"/>
</dbReference>
<dbReference type="CDD" id="cd01647">
    <property type="entry name" value="RT_LTR"/>
    <property type="match status" value="1"/>
</dbReference>
<dbReference type="Pfam" id="PF00078">
    <property type="entry name" value="RVT_1"/>
    <property type="match status" value="1"/>
</dbReference>
<keyword evidence="2" id="KW-0808">Transferase</keyword>
<dbReference type="FunFam" id="3.10.20.370:FF:000001">
    <property type="entry name" value="Retrovirus-related Pol polyprotein from transposon 17.6-like protein"/>
    <property type="match status" value="1"/>
</dbReference>
<reference evidence="10" key="1">
    <citation type="submission" date="2018-04" db="EMBL/GenBank/DDBJ databases">
        <title>Transcriptome of Schizaphis graminum biotype I.</title>
        <authorList>
            <person name="Scully E.D."/>
            <person name="Geib S.M."/>
            <person name="Palmer N.A."/>
            <person name="Koch K."/>
            <person name="Bradshaw J."/>
            <person name="Heng-Moss T."/>
            <person name="Sarath G."/>
        </authorList>
    </citation>
    <scope>NUCLEOTIDE SEQUENCE</scope>
</reference>
<dbReference type="InterPro" id="IPR021109">
    <property type="entry name" value="Peptidase_aspartic_dom_sf"/>
</dbReference>
<dbReference type="InterPro" id="IPR050951">
    <property type="entry name" value="Retrovirus_Pol_polyprotein"/>
</dbReference>
<dbReference type="EC" id="2.7.7.49" evidence="1"/>
<dbReference type="InterPro" id="IPR036397">
    <property type="entry name" value="RNaseH_sf"/>
</dbReference>
<evidence type="ECO:0000256" key="1">
    <source>
        <dbReference type="ARBA" id="ARBA00012493"/>
    </source>
</evidence>
<keyword evidence="5" id="KW-0255">Endonuclease</keyword>
<dbReference type="InterPro" id="IPR043502">
    <property type="entry name" value="DNA/RNA_pol_sf"/>
</dbReference>
<dbReference type="Pfam" id="PF17921">
    <property type="entry name" value="Integrase_H2C2"/>
    <property type="match status" value="1"/>
</dbReference>
<evidence type="ECO:0000256" key="5">
    <source>
        <dbReference type="ARBA" id="ARBA00022759"/>
    </source>
</evidence>
<dbReference type="SUPFAM" id="SSF56672">
    <property type="entry name" value="DNA/RNA polymerases"/>
    <property type="match status" value="1"/>
</dbReference>
<evidence type="ECO:0000313" key="10">
    <source>
        <dbReference type="EMBL" id="MBY28278.1"/>
    </source>
</evidence>
<dbReference type="InterPro" id="IPR041373">
    <property type="entry name" value="RT_RNaseH"/>
</dbReference>
<evidence type="ECO:0000256" key="3">
    <source>
        <dbReference type="ARBA" id="ARBA00022695"/>
    </source>
</evidence>
<dbReference type="PANTHER" id="PTHR37984:SF5">
    <property type="entry name" value="PROTEIN NYNRIN-LIKE"/>
    <property type="match status" value="1"/>
</dbReference>
<dbReference type="InterPro" id="IPR043128">
    <property type="entry name" value="Rev_trsase/Diguanyl_cyclase"/>
</dbReference>
<organism evidence="10">
    <name type="scientific">Schizaphis graminum</name>
    <name type="common">Green bug aphid</name>
    <dbReference type="NCBI Taxonomy" id="13262"/>
    <lineage>
        <taxon>Eukaryota</taxon>
        <taxon>Metazoa</taxon>
        <taxon>Ecdysozoa</taxon>
        <taxon>Arthropoda</taxon>
        <taxon>Hexapoda</taxon>
        <taxon>Insecta</taxon>
        <taxon>Pterygota</taxon>
        <taxon>Neoptera</taxon>
        <taxon>Paraneoptera</taxon>
        <taxon>Hemiptera</taxon>
        <taxon>Sternorrhyncha</taxon>
        <taxon>Aphidomorpha</taxon>
        <taxon>Aphidoidea</taxon>
        <taxon>Aphididae</taxon>
        <taxon>Aphidini</taxon>
        <taxon>Schizaphis</taxon>
    </lineage>
</organism>
<sequence>MLVDLGAVISAISIKHEDKITSSNQVIPTLPLSGMVIHNATGDKATRVNRQLLIPISINNKIIQTPFIAVPTLNEGGILGNDFLETYNAKIDFGKKTITINTEQEEIVIPFVNKTNGAPIHLKSIQTQVPKEPINTKEINSYSQSEQNYLDKILKQFSDVFRNEPGKIRNYECKIKLKNNTPVCIKPYPIPVAKQDAVNKEVERMVKMGIIERSRSPYSIPIVPVFKKNGEVRLCLDARKINEQIIMDCERPLTIEAILSKFKNVKYISTLDLRSGYWQVPLDEESKAPCSFLINGRNYSYTRLPFGLCISGAEFQKAMDKVLGNLTEEFVTIYVDDILITSPTLEEHYDHIHQVLTKFRLHNVTVNIEKCQFFRHEVTFLGHIISNKGIKMDENKIRTVQEFRAPSNKKELQSFLGFLNFYRRFINKFAHIIQPLIELVKKDKKWHWEKHHQSTFEEAKKVFLQEVTIAFPDFAKPFYLNTDASTVAIGGELFQLNNGERLTLGYASRTLKPAETRYTTTEQEALAIVYCCAKFRQYIIGHRTIAQTDHQALTFIRTCRLTSGRLTRWSLALQEYNLDIEYIPGKLNIIADTLTRYPRISDGHEEKRISINTIKDLTYSKDLCNKLKKIGELQQEDQYTKKLRKKNTSFTTIKNGVVFSRHKGTEQWKVIIPEQLQNQIIQETHNTMGHPGRFKTYHIVNNTCMFKNMSKKVAKIIKTCDECQKNKPINFKATGNIMAHKPTKLLERISVDLMGPLPTGRGGVHYILAILDTFSKYIRLYALKRATTKAILNKIELDYIKTIGKPESILTDNGTQFANKKWREKMNELGIKVAFSTIYHPQSNPVERYNREIGRILRTYCNNQHTAWPNMLGKVEEWMNKMKSEITEETPYEIMFKKKPSNQIHKLIAFPNQPETDTDIICLVAERIKTKAERREKRKVNAKRHTYEVGQKVLIKNHQLSNAEHREIKKLFNLFNGPYEIIKVISQNTLVIQDPSTKKEQLTNVAEIRPYYHSDNCQ</sequence>
<dbReference type="Gene3D" id="3.10.20.370">
    <property type="match status" value="1"/>
</dbReference>
<dbReference type="InterPro" id="IPR001584">
    <property type="entry name" value="Integrase_cat-core"/>
</dbReference>
<accession>A0A2S2PGE5</accession>
<dbReference type="CDD" id="cd09274">
    <property type="entry name" value="RNase_HI_RT_Ty3"/>
    <property type="match status" value="1"/>
</dbReference>
<evidence type="ECO:0000259" key="8">
    <source>
        <dbReference type="PROSITE" id="PS50878"/>
    </source>
</evidence>
<evidence type="ECO:0000259" key="9">
    <source>
        <dbReference type="PROSITE" id="PS50994"/>
    </source>
</evidence>
<dbReference type="Gene3D" id="3.30.70.270">
    <property type="match status" value="2"/>
</dbReference>
<dbReference type="Pfam" id="PF00665">
    <property type="entry name" value="rve"/>
    <property type="match status" value="1"/>
</dbReference>
<dbReference type="AlphaFoldDB" id="A0A2S2PGE5"/>
<dbReference type="InterPro" id="IPR000477">
    <property type="entry name" value="RT_dom"/>
</dbReference>
<dbReference type="SUPFAM" id="SSF53098">
    <property type="entry name" value="Ribonuclease H-like"/>
    <property type="match status" value="1"/>
</dbReference>
<feature type="domain" description="Integrase catalytic" evidence="9">
    <location>
        <begin position="738"/>
        <end position="899"/>
    </location>
</feature>
<dbReference type="EMBL" id="GGMR01015659">
    <property type="protein sequence ID" value="MBY28278.1"/>
    <property type="molecule type" value="Transcribed_RNA"/>
</dbReference>
<dbReference type="FunFam" id="3.30.70.270:FF:000026">
    <property type="entry name" value="Transposon Ty3-G Gag-Pol polyprotein"/>
    <property type="match status" value="1"/>
</dbReference>
<dbReference type="GO" id="GO:0003964">
    <property type="term" value="F:RNA-directed DNA polymerase activity"/>
    <property type="evidence" value="ECO:0007669"/>
    <property type="project" value="UniProtKB-KW"/>
</dbReference>
<dbReference type="Pfam" id="PF17917">
    <property type="entry name" value="RT_RNaseH"/>
    <property type="match status" value="1"/>
</dbReference>
<name>A0A2S2PGE5_SCHGA</name>
<dbReference type="CDD" id="cd00303">
    <property type="entry name" value="retropepsin_like"/>
    <property type="match status" value="1"/>
</dbReference>
<dbReference type="FunFam" id="1.10.340.70:FF:000001">
    <property type="entry name" value="Retrovirus-related Pol polyprotein from transposon gypsy-like Protein"/>
    <property type="match status" value="1"/>
</dbReference>
<keyword evidence="3" id="KW-0548">Nucleotidyltransferase</keyword>
<dbReference type="GO" id="GO:0016787">
    <property type="term" value="F:hydrolase activity"/>
    <property type="evidence" value="ECO:0007669"/>
    <property type="project" value="UniProtKB-KW"/>
</dbReference>
<dbReference type="PROSITE" id="PS50994">
    <property type="entry name" value="INTEGRASE"/>
    <property type="match status" value="1"/>
</dbReference>
<dbReference type="Gene3D" id="3.30.420.10">
    <property type="entry name" value="Ribonuclease H-like superfamily/Ribonuclease H"/>
    <property type="match status" value="1"/>
</dbReference>
<feature type="domain" description="Reverse transcriptase" evidence="8">
    <location>
        <begin position="204"/>
        <end position="385"/>
    </location>
</feature>
<keyword evidence="4" id="KW-0540">Nuclease</keyword>
<evidence type="ECO:0000256" key="6">
    <source>
        <dbReference type="ARBA" id="ARBA00022801"/>
    </source>
</evidence>
<dbReference type="Gene3D" id="2.40.70.10">
    <property type="entry name" value="Acid Proteases"/>
    <property type="match status" value="1"/>
</dbReference>
<protein>
    <recommendedName>
        <fullName evidence="1">RNA-directed DNA polymerase</fullName>
        <ecNumber evidence="1">2.7.7.49</ecNumber>
    </recommendedName>
</protein>